<dbReference type="SUPFAM" id="SSF52540">
    <property type="entry name" value="P-loop containing nucleoside triphosphate hydrolases"/>
    <property type="match status" value="1"/>
</dbReference>
<dbReference type="CDD" id="cd12089">
    <property type="entry name" value="Hef_ID"/>
    <property type="match status" value="1"/>
</dbReference>
<reference evidence="7 8" key="1">
    <citation type="journal article" date="2010" name="Proc. Natl. Acad. Sci. U.S.A.">
        <title>Enigmatic, ultrasmall, uncultivated Archaea.</title>
        <authorList>
            <person name="Baker B.J."/>
            <person name="Comolli L.R."/>
            <person name="Dick G.J."/>
            <person name="Hauser L.J."/>
            <person name="Hyatt D."/>
            <person name="Dill B.D."/>
            <person name="Land M.L."/>
            <person name="Verberkmoes N.C."/>
            <person name="Hettich R.L."/>
            <person name="Banfield J.F."/>
        </authorList>
    </citation>
    <scope>NUCLEOTIDE SEQUENCE [LARGE SCALE GENOMIC DNA]</scope>
</reference>
<dbReference type="PANTHER" id="PTHR14025">
    <property type="entry name" value="FANCONI ANEMIA GROUP M FANCM FAMILY MEMBER"/>
    <property type="match status" value="1"/>
</dbReference>
<dbReference type="InterPro" id="IPR001650">
    <property type="entry name" value="Helicase_C-like"/>
</dbReference>
<evidence type="ECO:0000313" key="8">
    <source>
        <dbReference type="Proteomes" id="UP000009375"/>
    </source>
</evidence>
<keyword evidence="4" id="KW-0067">ATP-binding</keyword>
<dbReference type="GO" id="GO:0140097">
    <property type="term" value="F:catalytic activity, acting on DNA"/>
    <property type="evidence" value="ECO:0007669"/>
    <property type="project" value="UniProtKB-ARBA"/>
</dbReference>
<keyword evidence="1" id="KW-0547">Nucleotide-binding</keyword>
<dbReference type="Proteomes" id="UP000009375">
    <property type="component" value="Unassembled WGS sequence"/>
</dbReference>
<dbReference type="InterPro" id="IPR006935">
    <property type="entry name" value="Helicase/UvrB_N"/>
</dbReference>
<feature type="domain" description="Helicase ATP-binding" evidence="5">
    <location>
        <begin position="17"/>
        <end position="182"/>
    </location>
</feature>
<proteinExistence type="predicted"/>
<dbReference type="AlphaFoldDB" id="D2EEJ8"/>
<feature type="domain" description="Helicase C-terminal" evidence="6">
    <location>
        <begin position="344"/>
        <end position="499"/>
    </location>
</feature>
<sequence length="508" mass="57514">MTFFKEEIENREYQTKIFETAKTGNTLVVLPTGLGKTIISAMLANYRLEKYPSSKVLFLAPTKPLANQHYRTFSSLLSLKQGMASGSVSSSSRGKIYEDAQIIFATPQTIENDMEKKVIDFSDFSLLIVDEAHHAIGNYSYVKIAKLYSEQSFHPLLLGLTASPASDREKIKTICSNLHIANVEIRSDDDQDVIPYIQKKEINEIKVDLPPKLIELSNDIKLLISESISELQETGLLKNTQKSRINKVTILLLQKSLQRQMLSGKRNYYLIRGIIITSKLLKLYHAYNLLSTQSLTAFLNFLEKIQKGKAKTDKELSSNSRFIEITKRTSELVEQGIEHPKLKQLESIFSNYFNEEKKAIIFAQYRDTVDVICNSISNLPGVRPIKFIGQGKGGLSQKEQVNIIKDFESGVYNVLVSTSVSEEGMSIKGVDIAIFYETIPSAIRNIQRRGRVGRFSAGSIFILITRGTNDEGYYWLSKKREKTMKNIIKNIKENPNTIKQDGTLHPFI</sequence>
<dbReference type="GO" id="GO:0016787">
    <property type="term" value="F:hydrolase activity"/>
    <property type="evidence" value="ECO:0007669"/>
    <property type="project" value="UniProtKB-KW"/>
</dbReference>
<evidence type="ECO:0000259" key="5">
    <source>
        <dbReference type="PROSITE" id="PS51192"/>
    </source>
</evidence>
<dbReference type="Gene3D" id="3.40.50.300">
    <property type="entry name" value="P-loop containing nucleotide triphosphate hydrolases"/>
    <property type="match status" value="2"/>
</dbReference>
<gene>
    <name evidence="7" type="ORF">BJBARM4_0143</name>
</gene>
<dbReference type="SMART" id="SM00487">
    <property type="entry name" value="DEXDc"/>
    <property type="match status" value="1"/>
</dbReference>
<name>D2EEJ8_PARA4</name>
<evidence type="ECO:0000256" key="1">
    <source>
        <dbReference type="ARBA" id="ARBA00022741"/>
    </source>
</evidence>
<dbReference type="InterPro" id="IPR027417">
    <property type="entry name" value="P-loop_NTPase"/>
</dbReference>
<dbReference type="PROSITE" id="PS51192">
    <property type="entry name" value="HELICASE_ATP_BIND_1"/>
    <property type="match status" value="1"/>
</dbReference>
<protein>
    <submittedName>
        <fullName evidence="7">Type III restriction protein res subunit</fullName>
    </submittedName>
</protein>
<dbReference type="EMBL" id="GG730040">
    <property type="protein sequence ID" value="EEZ93216.1"/>
    <property type="molecule type" value="Genomic_DNA"/>
</dbReference>
<dbReference type="GO" id="GO:0003677">
    <property type="term" value="F:DNA binding"/>
    <property type="evidence" value="ECO:0007669"/>
    <property type="project" value="InterPro"/>
</dbReference>
<dbReference type="Gene3D" id="1.20.1320.20">
    <property type="entry name" value="hef helicase domain"/>
    <property type="match status" value="1"/>
</dbReference>
<evidence type="ECO:0000256" key="4">
    <source>
        <dbReference type="ARBA" id="ARBA00022840"/>
    </source>
</evidence>
<dbReference type="InterPro" id="IPR014001">
    <property type="entry name" value="Helicase_ATP-bd"/>
</dbReference>
<evidence type="ECO:0000259" key="6">
    <source>
        <dbReference type="PROSITE" id="PS51194"/>
    </source>
</evidence>
<keyword evidence="3" id="KW-0347">Helicase</keyword>
<dbReference type="SMART" id="SM00490">
    <property type="entry name" value="HELICc"/>
    <property type="match status" value="1"/>
</dbReference>
<dbReference type="GO" id="GO:0005524">
    <property type="term" value="F:ATP binding"/>
    <property type="evidence" value="ECO:0007669"/>
    <property type="project" value="UniProtKB-KW"/>
</dbReference>
<evidence type="ECO:0000256" key="3">
    <source>
        <dbReference type="ARBA" id="ARBA00022806"/>
    </source>
</evidence>
<dbReference type="InterPro" id="IPR041755">
    <property type="entry name" value="Hef_ID"/>
</dbReference>
<organism evidence="7 8">
    <name type="scientific">Candidatus Parvarchaeum acidiphilum ARMAN-4</name>
    <dbReference type="NCBI Taxonomy" id="662760"/>
    <lineage>
        <taxon>Archaea</taxon>
        <taxon>Candidatus Parvarchaeota</taxon>
        <taxon>Candidatus Parvarchaeum</taxon>
    </lineage>
</organism>
<dbReference type="Pfam" id="PF00271">
    <property type="entry name" value="Helicase_C"/>
    <property type="match status" value="1"/>
</dbReference>
<dbReference type="Pfam" id="PF04851">
    <property type="entry name" value="ResIII"/>
    <property type="match status" value="1"/>
</dbReference>
<dbReference type="GO" id="GO:0004386">
    <property type="term" value="F:helicase activity"/>
    <property type="evidence" value="ECO:0007669"/>
    <property type="project" value="UniProtKB-KW"/>
</dbReference>
<dbReference type="PANTHER" id="PTHR14025:SF20">
    <property type="entry name" value="FANCONI ANEMIA GROUP M PROTEIN"/>
    <property type="match status" value="1"/>
</dbReference>
<keyword evidence="2" id="KW-0378">Hydrolase</keyword>
<dbReference type="Pfam" id="PF21210">
    <property type="entry name" value="RNA_helicase_helical"/>
    <property type="match status" value="1"/>
</dbReference>
<evidence type="ECO:0000313" key="7">
    <source>
        <dbReference type="EMBL" id="EEZ93216.1"/>
    </source>
</evidence>
<evidence type="ECO:0000256" key="2">
    <source>
        <dbReference type="ARBA" id="ARBA00022801"/>
    </source>
</evidence>
<dbReference type="PROSITE" id="PS51194">
    <property type="entry name" value="HELICASE_CTER"/>
    <property type="match status" value="1"/>
</dbReference>
<accession>D2EEJ8</accession>